<keyword evidence="3" id="KW-0540">Nuclease</keyword>
<dbReference type="RefSeq" id="WP_007271248.1">
    <property type="nucleotide sequence ID" value="NZ_VOBL01000011.1"/>
</dbReference>
<keyword evidence="1" id="KW-1133">Transmembrane helix</keyword>
<sequence>MPDYSTQPRAAKRTPRSRSRPRKFLRFLVFLGALAASLLIAFHTRIPDRLGLGLLVDNAAPWFGLLIPVLLLAALVSRSKTSLVVLLVPILTWVAAFGPSIIPLSWTAPEAAAQTLVLASQNIKAGTGAAAQSALELAADGSDVIALQELDADSANKVTDSLGAAYPHHFVVGTVGVWSKYPLEGSRSLDLGLGWKRALRTQVVTRNGEVQLYVIHAASARPNDHIDRDVMLDELASTVETDPQKHVIALGDFNATSTDRSFARISSVLKEPNQDDGLFGFTWPRDPFGMMRLDHVLVRGLEVTSNTTVPAGISDHLAVRATVNLPES</sequence>
<keyword evidence="3" id="KW-0255">Endonuclease</keyword>
<evidence type="ECO:0000259" key="2">
    <source>
        <dbReference type="Pfam" id="PF03372"/>
    </source>
</evidence>
<evidence type="ECO:0000313" key="4">
    <source>
        <dbReference type="Proteomes" id="UP000323856"/>
    </source>
</evidence>
<feature type="transmembrane region" description="Helical" evidence="1">
    <location>
        <begin position="83"/>
        <end position="106"/>
    </location>
</feature>
<keyword evidence="1" id="KW-0472">Membrane</keyword>
<dbReference type="Gene3D" id="3.60.10.10">
    <property type="entry name" value="Endonuclease/exonuclease/phosphatase"/>
    <property type="match status" value="1"/>
</dbReference>
<feature type="domain" description="Endonuclease/exonuclease/phosphatase" evidence="2">
    <location>
        <begin position="137"/>
        <end position="316"/>
    </location>
</feature>
<dbReference type="OrthoDB" id="4316587at2"/>
<keyword evidence="3" id="KW-0269">Exonuclease</keyword>
<evidence type="ECO:0000256" key="1">
    <source>
        <dbReference type="SAM" id="Phobius"/>
    </source>
</evidence>
<dbReference type="InterPro" id="IPR005135">
    <property type="entry name" value="Endo/exonuclease/phosphatase"/>
</dbReference>
<comment type="caution">
    <text evidence="3">The sequence shown here is derived from an EMBL/GenBank/DDBJ whole genome shotgun (WGS) entry which is preliminary data.</text>
</comment>
<keyword evidence="3" id="KW-0378">Hydrolase</keyword>
<feature type="transmembrane region" description="Helical" evidence="1">
    <location>
        <begin position="24"/>
        <end position="44"/>
    </location>
</feature>
<gene>
    <name evidence="3" type="ORF">FQ154_11490</name>
</gene>
<protein>
    <submittedName>
        <fullName evidence="3">Endonuclease/exonuclease/phosphatase family protein</fullName>
    </submittedName>
</protein>
<dbReference type="Proteomes" id="UP000323856">
    <property type="component" value="Unassembled WGS sequence"/>
</dbReference>
<dbReference type="AlphaFoldDB" id="A0A5B0ED08"/>
<keyword evidence="1" id="KW-0812">Transmembrane</keyword>
<dbReference type="GO" id="GO:0004519">
    <property type="term" value="F:endonuclease activity"/>
    <property type="evidence" value="ECO:0007669"/>
    <property type="project" value="UniProtKB-KW"/>
</dbReference>
<dbReference type="SUPFAM" id="SSF56219">
    <property type="entry name" value="DNase I-like"/>
    <property type="match status" value="1"/>
</dbReference>
<accession>A0A5B0ED08</accession>
<feature type="transmembrane region" description="Helical" evidence="1">
    <location>
        <begin position="59"/>
        <end position="76"/>
    </location>
</feature>
<reference evidence="3 4" key="1">
    <citation type="submission" date="2019-07" db="EMBL/GenBank/DDBJ databases">
        <title>Analysis of the biochemical properties, biological activity and biotechnological potential of siderophores and biosurfactants produced by Antarctic psychrotolerant bacteria.</title>
        <authorList>
            <person name="Styczynski M."/>
            <person name="Krucon T."/>
            <person name="Decewicz P."/>
            <person name="Dziewit L."/>
        </authorList>
    </citation>
    <scope>NUCLEOTIDE SEQUENCE [LARGE SCALE GENOMIC DNA]</scope>
    <source>
        <strain evidence="3 4">ANT_H27</strain>
    </source>
</reference>
<name>A0A5B0ED08_9MICC</name>
<dbReference type="InterPro" id="IPR036691">
    <property type="entry name" value="Endo/exonu/phosph_ase_sf"/>
</dbReference>
<organism evidence="3 4">
    <name type="scientific">Paeniglutamicibacter gangotriensis</name>
    <dbReference type="NCBI Taxonomy" id="254787"/>
    <lineage>
        <taxon>Bacteria</taxon>
        <taxon>Bacillati</taxon>
        <taxon>Actinomycetota</taxon>
        <taxon>Actinomycetes</taxon>
        <taxon>Micrococcales</taxon>
        <taxon>Micrococcaceae</taxon>
        <taxon>Paeniglutamicibacter</taxon>
    </lineage>
</organism>
<proteinExistence type="predicted"/>
<dbReference type="EMBL" id="VOBL01000011">
    <property type="protein sequence ID" value="KAA0976212.1"/>
    <property type="molecule type" value="Genomic_DNA"/>
</dbReference>
<evidence type="ECO:0000313" key="3">
    <source>
        <dbReference type="EMBL" id="KAA0976212.1"/>
    </source>
</evidence>
<dbReference type="GO" id="GO:0004527">
    <property type="term" value="F:exonuclease activity"/>
    <property type="evidence" value="ECO:0007669"/>
    <property type="project" value="UniProtKB-KW"/>
</dbReference>
<dbReference type="Pfam" id="PF03372">
    <property type="entry name" value="Exo_endo_phos"/>
    <property type="match status" value="1"/>
</dbReference>